<sequence>MFNSLRNKLIAFIALLLLITVGLISLGGYFKMRGVMIDSLQSEVSATATGNNVTLRDWVSSHKMIVGAMATALGTASDPMPALVQGAKSAKFDSAYFGKADKQMITNRELGLPEGYDPTSRPWYQQAVAEKRTVLTAPYIDAGSKRLTMSFASPVEANGALLGVVGTDIMLDDIVKDVLSIKLTGDGYAILLGKDGKVLVHSNQAYIQKPISEISPDLSLDLLTKYAADKTLNPVNIDDKNRLVYVQPIEGSDMYLMFVIDKEIALAPLNQLLIIALVALIGLLVVLIPIASMLVSRMLVNLRVMRDRMQQIASGGGDLTRTLNIHGNDEIAQMAIAFNQFTGQLRTMFIDIRKETENLTHGVTDINSVLHQLSNDSALLADLAASNAATIEEITVSISHIADNSNDANQLVTSTGALSGESASTVREVAKEVSKSAAEVEGLASLLNSLNQRSQDISGIIRVIKEIADQTNLLALNAAIEAARAGEQGRGFAVVADEVRKLAERTGHATVEITGMIDGIRNETDAAVANMQSTITTVQSGVTLSESAAEKIAHIRENMHTVMIKIGEIAHSTKEQQDATTAMAQSAENITNQMQQSDAALHRATGAVHQLSDLAVFLRQLFGNFKL</sequence>
<dbReference type="PANTHER" id="PTHR32089:SF112">
    <property type="entry name" value="LYSOZYME-LIKE PROTEIN-RELATED"/>
    <property type="match status" value="1"/>
</dbReference>
<evidence type="ECO:0000256" key="5">
    <source>
        <dbReference type="ARBA" id="ARBA00022989"/>
    </source>
</evidence>
<dbReference type="SUPFAM" id="SSF103190">
    <property type="entry name" value="Sensory domain-like"/>
    <property type="match status" value="1"/>
</dbReference>
<evidence type="ECO:0000256" key="1">
    <source>
        <dbReference type="ARBA" id="ARBA00004651"/>
    </source>
</evidence>
<proteinExistence type="inferred from homology"/>
<dbReference type="Gene3D" id="1.10.287.950">
    <property type="entry name" value="Methyl-accepting chemotaxis protein"/>
    <property type="match status" value="1"/>
</dbReference>
<dbReference type="CDD" id="cd06225">
    <property type="entry name" value="HAMP"/>
    <property type="match status" value="1"/>
</dbReference>
<reference evidence="13 14" key="1">
    <citation type="submission" date="2021-08" db="EMBL/GenBank/DDBJ databases">
        <title>complete genome sequencing of Deefgea sp. D25.</title>
        <authorList>
            <person name="Bae J.-W."/>
            <person name="Gim D.-H."/>
        </authorList>
    </citation>
    <scope>NUCLEOTIDE SEQUENCE [LARGE SCALE GENOMIC DNA]</scope>
    <source>
        <strain evidence="13 14">D25</strain>
    </source>
</reference>
<evidence type="ECO:0000256" key="7">
    <source>
        <dbReference type="ARBA" id="ARBA00023224"/>
    </source>
</evidence>
<evidence type="ECO:0000256" key="2">
    <source>
        <dbReference type="ARBA" id="ARBA00022475"/>
    </source>
</evidence>
<dbReference type="PROSITE" id="PS50111">
    <property type="entry name" value="CHEMOTAXIS_TRANSDUC_2"/>
    <property type="match status" value="1"/>
</dbReference>
<dbReference type="CDD" id="cd12913">
    <property type="entry name" value="PDC1_MCP_like"/>
    <property type="match status" value="1"/>
</dbReference>
<evidence type="ECO:0000256" key="10">
    <source>
        <dbReference type="SAM" id="Phobius"/>
    </source>
</evidence>
<dbReference type="RefSeq" id="WP_221005187.1">
    <property type="nucleotide sequence ID" value="NZ_CP081150.1"/>
</dbReference>
<dbReference type="CDD" id="cd11386">
    <property type="entry name" value="MCP_signal"/>
    <property type="match status" value="1"/>
</dbReference>
<feature type="domain" description="HAMP" evidence="12">
    <location>
        <begin position="296"/>
        <end position="350"/>
    </location>
</feature>
<evidence type="ECO:0000256" key="4">
    <source>
        <dbReference type="ARBA" id="ARBA00022692"/>
    </source>
</evidence>
<keyword evidence="5 10" id="KW-1133">Transmembrane helix</keyword>
<feature type="transmembrane region" description="Helical" evidence="10">
    <location>
        <begin position="272"/>
        <end position="300"/>
    </location>
</feature>
<keyword evidence="7 9" id="KW-0807">Transducer</keyword>
<evidence type="ECO:0000313" key="14">
    <source>
        <dbReference type="Proteomes" id="UP000825679"/>
    </source>
</evidence>
<evidence type="ECO:0000259" key="12">
    <source>
        <dbReference type="PROSITE" id="PS50885"/>
    </source>
</evidence>
<dbReference type="Pfam" id="PF00672">
    <property type="entry name" value="HAMP"/>
    <property type="match status" value="1"/>
</dbReference>
<keyword evidence="2" id="KW-1003">Cell membrane</keyword>
<evidence type="ECO:0000256" key="9">
    <source>
        <dbReference type="PROSITE-ProRule" id="PRU00284"/>
    </source>
</evidence>
<dbReference type="PANTHER" id="PTHR32089">
    <property type="entry name" value="METHYL-ACCEPTING CHEMOTAXIS PROTEIN MCPB"/>
    <property type="match status" value="1"/>
</dbReference>
<keyword evidence="3" id="KW-0145">Chemotaxis</keyword>
<comment type="similarity">
    <text evidence="8">Belongs to the methyl-accepting chemotaxis (MCP) protein family.</text>
</comment>
<gene>
    <name evidence="13" type="ORF">K4H28_10690</name>
</gene>
<comment type="subcellular location">
    <subcellularLocation>
        <location evidence="1">Cell membrane</location>
        <topology evidence="1">Multi-pass membrane protein</topology>
    </subcellularLocation>
</comment>
<dbReference type="SMART" id="SM00283">
    <property type="entry name" value="MA"/>
    <property type="match status" value="1"/>
</dbReference>
<evidence type="ECO:0000259" key="11">
    <source>
        <dbReference type="PROSITE" id="PS50111"/>
    </source>
</evidence>
<dbReference type="InterPro" id="IPR003660">
    <property type="entry name" value="HAMP_dom"/>
</dbReference>
<evidence type="ECO:0000256" key="6">
    <source>
        <dbReference type="ARBA" id="ARBA00023136"/>
    </source>
</evidence>
<dbReference type="PROSITE" id="PS50885">
    <property type="entry name" value="HAMP"/>
    <property type="match status" value="1"/>
</dbReference>
<organism evidence="13 14">
    <name type="scientific">Deefgea tanakiae</name>
    <dbReference type="NCBI Taxonomy" id="2865840"/>
    <lineage>
        <taxon>Bacteria</taxon>
        <taxon>Pseudomonadati</taxon>
        <taxon>Pseudomonadota</taxon>
        <taxon>Betaproteobacteria</taxon>
        <taxon>Neisseriales</taxon>
        <taxon>Chitinibacteraceae</taxon>
        <taxon>Deefgea</taxon>
    </lineage>
</organism>
<dbReference type="Proteomes" id="UP000825679">
    <property type="component" value="Chromosome"/>
</dbReference>
<dbReference type="SMART" id="SM00304">
    <property type="entry name" value="HAMP"/>
    <property type="match status" value="1"/>
</dbReference>
<evidence type="ECO:0000313" key="13">
    <source>
        <dbReference type="EMBL" id="QZA76785.1"/>
    </source>
</evidence>
<evidence type="ECO:0000256" key="8">
    <source>
        <dbReference type="ARBA" id="ARBA00029447"/>
    </source>
</evidence>
<dbReference type="Pfam" id="PF00015">
    <property type="entry name" value="MCPsignal"/>
    <property type="match status" value="1"/>
</dbReference>
<dbReference type="Pfam" id="PF02743">
    <property type="entry name" value="dCache_1"/>
    <property type="match status" value="1"/>
</dbReference>
<dbReference type="InterPro" id="IPR029151">
    <property type="entry name" value="Sensor-like_sf"/>
</dbReference>
<feature type="domain" description="Methyl-accepting transducer" evidence="11">
    <location>
        <begin position="355"/>
        <end position="591"/>
    </location>
</feature>
<keyword evidence="4 10" id="KW-0812">Transmembrane</keyword>
<name>A0ABX8Z6J5_9NEIS</name>
<dbReference type="EMBL" id="CP081150">
    <property type="protein sequence ID" value="QZA76785.1"/>
    <property type="molecule type" value="Genomic_DNA"/>
</dbReference>
<dbReference type="InterPro" id="IPR004089">
    <property type="entry name" value="MCPsignal_dom"/>
</dbReference>
<dbReference type="SUPFAM" id="SSF58104">
    <property type="entry name" value="Methyl-accepting chemotaxis protein (MCP) signaling domain"/>
    <property type="match status" value="1"/>
</dbReference>
<protein>
    <submittedName>
        <fullName evidence="13">Methyl-accepting chemotaxis protein</fullName>
    </submittedName>
</protein>
<dbReference type="InterPro" id="IPR033479">
    <property type="entry name" value="dCache_1"/>
</dbReference>
<accession>A0ABX8Z6J5</accession>
<feature type="transmembrane region" description="Helical" evidence="10">
    <location>
        <begin position="9"/>
        <end position="30"/>
    </location>
</feature>
<dbReference type="Gene3D" id="3.30.450.20">
    <property type="entry name" value="PAS domain"/>
    <property type="match status" value="2"/>
</dbReference>
<evidence type="ECO:0000256" key="3">
    <source>
        <dbReference type="ARBA" id="ARBA00022500"/>
    </source>
</evidence>
<dbReference type="CDD" id="cd12912">
    <property type="entry name" value="PDC2_MCP_like"/>
    <property type="match status" value="1"/>
</dbReference>
<keyword evidence="14" id="KW-1185">Reference proteome</keyword>
<keyword evidence="6 10" id="KW-0472">Membrane</keyword>